<comment type="caution">
    <text evidence="12">The sequence shown here is derived from an EMBL/GenBank/DDBJ whole genome shotgun (WGS) entry which is preliminary data.</text>
</comment>
<dbReference type="InterPro" id="IPR027417">
    <property type="entry name" value="P-loop_NTPase"/>
</dbReference>
<dbReference type="GO" id="GO:0005525">
    <property type="term" value="F:GTP binding"/>
    <property type="evidence" value="ECO:0007669"/>
    <property type="project" value="UniProtKB-UniRule"/>
</dbReference>
<feature type="binding site" evidence="8">
    <location>
        <begin position="186"/>
        <end position="193"/>
    </location>
    <ligand>
        <name>GTP</name>
        <dbReference type="ChEBI" id="CHEBI:37565"/>
        <label>2</label>
    </ligand>
</feature>
<keyword evidence="3 8" id="KW-0690">Ribosome biogenesis</keyword>
<dbReference type="InterPro" id="IPR016484">
    <property type="entry name" value="GTPase_Der"/>
</dbReference>
<feature type="binding site" evidence="8">
    <location>
        <begin position="229"/>
        <end position="233"/>
    </location>
    <ligand>
        <name>GTP</name>
        <dbReference type="ChEBI" id="CHEBI:37565"/>
        <label>2</label>
    </ligand>
</feature>
<dbReference type="PIRSF" id="PIRSF006485">
    <property type="entry name" value="GTP-binding_EngA"/>
    <property type="match status" value="1"/>
</dbReference>
<name>A0A7V3ZWW2_UNCW3</name>
<dbReference type="EMBL" id="DTDJ01000018">
    <property type="protein sequence ID" value="HGL17109.1"/>
    <property type="molecule type" value="Genomic_DNA"/>
</dbReference>
<dbReference type="PRINTS" id="PR00326">
    <property type="entry name" value="GTP1OBG"/>
</dbReference>
<dbReference type="NCBIfam" id="TIGR03594">
    <property type="entry name" value="GTPase_EngA"/>
    <property type="match status" value="1"/>
</dbReference>
<dbReference type="SUPFAM" id="SSF52540">
    <property type="entry name" value="P-loop containing nucleoside triphosphate hydrolases"/>
    <property type="match status" value="1"/>
</dbReference>
<dbReference type="FunFam" id="3.40.50.300:FF:000494">
    <property type="entry name" value="tRNA modification GTPase MnmE"/>
    <property type="match status" value="1"/>
</dbReference>
<dbReference type="Gene3D" id="3.40.50.300">
    <property type="entry name" value="P-loop containing nucleotide triphosphate hydrolases"/>
    <property type="match status" value="2"/>
</dbReference>
<feature type="domain" description="EngA-type G" evidence="11">
    <location>
        <begin position="180"/>
        <end position="347"/>
    </location>
</feature>
<evidence type="ECO:0000256" key="4">
    <source>
        <dbReference type="ARBA" id="ARBA00022737"/>
    </source>
</evidence>
<dbReference type="GO" id="GO:0043022">
    <property type="term" value="F:ribosome binding"/>
    <property type="evidence" value="ECO:0007669"/>
    <property type="project" value="TreeGrafter"/>
</dbReference>
<dbReference type="InterPro" id="IPR005225">
    <property type="entry name" value="Small_GTP-bd"/>
</dbReference>
<dbReference type="PANTHER" id="PTHR43834">
    <property type="entry name" value="GTPASE DER"/>
    <property type="match status" value="1"/>
</dbReference>
<evidence type="ECO:0000256" key="3">
    <source>
        <dbReference type="ARBA" id="ARBA00022517"/>
    </source>
</evidence>
<feature type="binding site" evidence="8">
    <location>
        <begin position="121"/>
        <end position="124"/>
    </location>
    <ligand>
        <name>GTP</name>
        <dbReference type="ChEBI" id="CHEBI:37565"/>
        <label>1</label>
    </ligand>
</feature>
<dbReference type="HAMAP" id="MF_00195">
    <property type="entry name" value="GTPase_Der"/>
    <property type="match status" value="1"/>
</dbReference>
<protein>
    <recommendedName>
        <fullName evidence="2 8">GTPase Der</fullName>
    </recommendedName>
    <alternativeName>
        <fullName evidence="7 8">GTP-binding protein EngA</fullName>
    </alternativeName>
</protein>
<feature type="binding site" evidence="8">
    <location>
        <begin position="58"/>
        <end position="62"/>
    </location>
    <ligand>
        <name>GTP</name>
        <dbReference type="ChEBI" id="CHEBI:37565"/>
        <label>1</label>
    </ligand>
</feature>
<evidence type="ECO:0000256" key="9">
    <source>
        <dbReference type="PROSITE-ProRule" id="PRU01049"/>
    </source>
</evidence>
<organism evidence="12">
    <name type="scientific">candidate division WOR-3 bacterium</name>
    <dbReference type="NCBI Taxonomy" id="2052148"/>
    <lineage>
        <taxon>Bacteria</taxon>
        <taxon>Bacteria division WOR-3</taxon>
    </lineage>
</organism>
<comment type="function">
    <text evidence="8 10">GTPase that plays an essential role in the late steps of ribosome biogenesis.</text>
</comment>
<evidence type="ECO:0000256" key="10">
    <source>
        <dbReference type="RuleBase" id="RU004481"/>
    </source>
</evidence>
<dbReference type="InterPro" id="IPR006073">
    <property type="entry name" value="GTP-bd"/>
</dbReference>
<evidence type="ECO:0000256" key="7">
    <source>
        <dbReference type="ARBA" id="ARBA00032345"/>
    </source>
</evidence>
<evidence type="ECO:0000256" key="1">
    <source>
        <dbReference type="ARBA" id="ARBA00008279"/>
    </source>
</evidence>
<dbReference type="InterPro" id="IPR015946">
    <property type="entry name" value="KH_dom-like_a/b"/>
</dbReference>
<gene>
    <name evidence="8 12" type="primary">der</name>
    <name evidence="12" type="ORF">ENU66_02050</name>
</gene>
<evidence type="ECO:0000256" key="2">
    <source>
        <dbReference type="ARBA" id="ARBA00020953"/>
    </source>
</evidence>
<sequence>MKKYAQVSIVGRVNTGKSTLFNRLIKKPLAITDSKPGLTRDRIKKLISYTEIPFYLTDTGGLYPPEEDLIWEKVKEKIEKTVEESDLILFVVDASTGLLPHDEEIAEWLRKKGKDVILVANKVDIKKKDLYSFFSLGFGDPIGVSAAHGTGLPELLELIEEKLRNKGFSEEVKEEKTEKTRIAILGKPNVGKSSLFNALCGEEINIVSEIPGTTRDAVDVETDEFIFIDTAGIRRKYSDPIELFGAVRSERSLRFAEVAILVIDASTEVTAIDKKIANLIIEENRAIVVALNKCDLIPREKRTAVLNYFKMELDFINFAPMLFTSTVTGEGISLLKEVVKQAKKSWERKLAKKELLQFQHFLQKNFPFSKTILKISQEDIRPPKFKILTDAKLKSNELRYIENKLRENFAFYGTPLILENEYPTIKQ</sequence>
<dbReference type="Pfam" id="PF14714">
    <property type="entry name" value="KH_dom-like"/>
    <property type="match status" value="1"/>
</dbReference>
<comment type="similarity">
    <text evidence="1 8 9 10">Belongs to the TRAFAC class TrmE-Era-EngA-EngB-Septin-like GTPase superfamily. EngA (Der) GTPase family.</text>
</comment>
<feature type="binding site" evidence="8">
    <location>
        <begin position="292"/>
        <end position="295"/>
    </location>
    <ligand>
        <name>GTP</name>
        <dbReference type="ChEBI" id="CHEBI:37565"/>
        <label>2</label>
    </ligand>
</feature>
<dbReference type="CDD" id="cd01895">
    <property type="entry name" value="EngA2"/>
    <property type="match status" value="1"/>
</dbReference>
<dbReference type="AlphaFoldDB" id="A0A7V3ZWW2"/>
<proteinExistence type="inferred from homology"/>
<dbReference type="InterPro" id="IPR031166">
    <property type="entry name" value="G_ENGA"/>
</dbReference>
<evidence type="ECO:0000256" key="6">
    <source>
        <dbReference type="ARBA" id="ARBA00023134"/>
    </source>
</evidence>
<accession>A0A7V3ZWW2</accession>
<dbReference type="NCBIfam" id="TIGR00231">
    <property type="entry name" value="small_GTP"/>
    <property type="match status" value="2"/>
</dbReference>
<reference evidence="12" key="1">
    <citation type="journal article" date="2020" name="mSystems">
        <title>Genome- and Community-Level Interaction Insights into Carbon Utilization and Element Cycling Functions of Hydrothermarchaeota in Hydrothermal Sediment.</title>
        <authorList>
            <person name="Zhou Z."/>
            <person name="Liu Y."/>
            <person name="Xu W."/>
            <person name="Pan J."/>
            <person name="Luo Z.H."/>
            <person name="Li M."/>
        </authorList>
    </citation>
    <scope>NUCLEOTIDE SEQUENCE [LARGE SCALE GENOMIC DNA]</scope>
    <source>
        <strain evidence="12">SpSt-69</strain>
    </source>
</reference>
<evidence type="ECO:0000313" key="12">
    <source>
        <dbReference type="EMBL" id="HGL17109.1"/>
    </source>
</evidence>
<comment type="caution">
    <text evidence="8">Lacks conserved residue(s) required for the propagation of feature annotation.</text>
</comment>
<dbReference type="Pfam" id="PF01926">
    <property type="entry name" value="MMR_HSR1"/>
    <property type="match status" value="2"/>
</dbReference>
<dbReference type="CDD" id="cd01894">
    <property type="entry name" value="EngA1"/>
    <property type="match status" value="1"/>
</dbReference>
<dbReference type="PROSITE" id="PS51712">
    <property type="entry name" value="G_ENGA"/>
    <property type="match status" value="1"/>
</dbReference>
<dbReference type="InterPro" id="IPR032859">
    <property type="entry name" value="KH_dom-like"/>
</dbReference>
<dbReference type="GO" id="GO:0042254">
    <property type="term" value="P:ribosome biogenesis"/>
    <property type="evidence" value="ECO:0007669"/>
    <property type="project" value="UniProtKB-KW"/>
</dbReference>
<evidence type="ECO:0000256" key="8">
    <source>
        <dbReference type="HAMAP-Rule" id="MF_00195"/>
    </source>
</evidence>
<comment type="subunit">
    <text evidence="8">Associates with the 50S ribosomal subunit.</text>
</comment>
<dbReference type="Gene3D" id="3.30.300.20">
    <property type="match status" value="1"/>
</dbReference>
<evidence type="ECO:0000259" key="11">
    <source>
        <dbReference type="PROSITE" id="PS51712"/>
    </source>
</evidence>
<keyword evidence="6 8" id="KW-0342">GTP-binding</keyword>
<keyword evidence="5 8" id="KW-0547">Nucleotide-binding</keyword>
<evidence type="ECO:0000256" key="5">
    <source>
        <dbReference type="ARBA" id="ARBA00022741"/>
    </source>
</evidence>
<keyword evidence="4 10" id="KW-0677">Repeat</keyword>
<dbReference type="PANTHER" id="PTHR43834:SF6">
    <property type="entry name" value="GTPASE DER"/>
    <property type="match status" value="1"/>
</dbReference>